<dbReference type="Pfam" id="PF13414">
    <property type="entry name" value="TPR_11"/>
    <property type="match status" value="1"/>
</dbReference>
<dbReference type="SUPFAM" id="SSF48452">
    <property type="entry name" value="TPR-like"/>
    <property type="match status" value="1"/>
</dbReference>
<keyword evidence="3" id="KW-0793">Thylakoid</keyword>
<feature type="repeat" description="TPR" evidence="4">
    <location>
        <begin position="74"/>
        <end position="107"/>
    </location>
</feature>
<evidence type="ECO:0000256" key="2">
    <source>
        <dbReference type="ARBA" id="ARBA00022803"/>
    </source>
</evidence>
<dbReference type="InterPro" id="IPR019734">
    <property type="entry name" value="TPR_rpt"/>
</dbReference>
<proteinExistence type="predicted"/>
<evidence type="ECO:0000256" key="1">
    <source>
        <dbReference type="ARBA" id="ARBA00022737"/>
    </source>
</evidence>
<dbReference type="KEGG" id="muv:FIT94_04645"/>
<evidence type="ECO:0000313" key="5">
    <source>
        <dbReference type="EMBL" id="QDC41342.1"/>
    </source>
</evidence>
<gene>
    <name evidence="5" type="ORF">FIT94_04645</name>
</gene>
<reference evidence="5 6" key="1">
    <citation type="journal article" date="2019" name="ISME J.">
        <title>Evolution in action: habitat transition from sediment to the pelagial leads to genome streamlining in Methylophilaceae.</title>
        <authorList>
            <person name="Salcher M."/>
            <person name="Schaefle D."/>
            <person name="Kaspar M."/>
            <person name="Neuenschwander S.M."/>
            <person name="Ghai R."/>
        </authorList>
    </citation>
    <scope>NUCLEOTIDE SEQUENCE [LARGE SCALE GENOMIC DNA]</scope>
    <source>
        <strain evidence="5 6">MMS-RVI-51</strain>
    </source>
</reference>
<organism evidence="5 6">
    <name type="scientific">Candidatus Methylopumilus universalis</name>
    <dbReference type="NCBI Taxonomy" id="2588536"/>
    <lineage>
        <taxon>Bacteria</taxon>
        <taxon>Pseudomonadati</taxon>
        <taxon>Pseudomonadota</taxon>
        <taxon>Betaproteobacteria</taxon>
        <taxon>Nitrosomonadales</taxon>
        <taxon>Methylophilaceae</taxon>
        <taxon>Candidatus Methylopumilus</taxon>
    </lineage>
</organism>
<keyword evidence="2 4" id="KW-0802">TPR repeat</keyword>
<feature type="repeat" description="TPR" evidence="4">
    <location>
        <begin position="212"/>
        <end position="245"/>
    </location>
</feature>
<dbReference type="InterPro" id="IPR051685">
    <property type="entry name" value="Ycf3/AcsC/BcsC/TPR_MFPF"/>
</dbReference>
<dbReference type="EMBL" id="CP040953">
    <property type="protein sequence ID" value="QDC41342.1"/>
    <property type="molecule type" value="Genomic_DNA"/>
</dbReference>
<dbReference type="Gene3D" id="1.25.40.10">
    <property type="entry name" value="Tetratricopeptide repeat domain"/>
    <property type="match status" value="2"/>
</dbReference>
<dbReference type="AlphaFoldDB" id="A0AAX1EZY6"/>
<dbReference type="PROSITE" id="PS50293">
    <property type="entry name" value="TPR_REGION"/>
    <property type="match status" value="1"/>
</dbReference>
<evidence type="ECO:0000313" key="6">
    <source>
        <dbReference type="Proteomes" id="UP000314901"/>
    </source>
</evidence>
<feature type="repeat" description="TPR" evidence="4">
    <location>
        <begin position="40"/>
        <end position="73"/>
    </location>
</feature>
<dbReference type="PROSITE" id="PS50005">
    <property type="entry name" value="TPR"/>
    <property type="match status" value="3"/>
</dbReference>
<dbReference type="InterPro" id="IPR011990">
    <property type="entry name" value="TPR-like_helical_dom_sf"/>
</dbReference>
<dbReference type="Gene3D" id="3.40.50.2000">
    <property type="entry name" value="Glycogen Phosphorylase B"/>
    <property type="match status" value="1"/>
</dbReference>
<evidence type="ECO:0000256" key="4">
    <source>
        <dbReference type="PROSITE-ProRule" id="PRU00339"/>
    </source>
</evidence>
<dbReference type="SUPFAM" id="SSF53756">
    <property type="entry name" value="UDP-Glycosyltransferase/glycogen phosphorylase"/>
    <property type="match status" value="1"/>
</dbReference>
<dbReference type="Proteomes" id="UP000314901">
    <property type="component" value="Chromosome"/>
</dbReference>
<name>A0AAX1EZY6_9PROT</name>
<dbReference type="PANTHER" id="PTHR44943:SF9">
    <property type="entry name" value="TPR-REPEAT-CONTAINING PROTEIN"/>
    <property type="match status" value="1"/>
</dbReference>
<dbReference type="RefSeq" id="WP_139868081.1">
    <property type="nucleotide sequence ID" value="NZ_CP040949.1"/>
</dbReference>
<evidence type="ECO:0000256" key="3">
    <source>
        <dbReference type="ARBA" id="ARBA00023078"/>
    </source>
</evidence>
<sequence length="601" mass="69709">MSGIRTEQIIEEAMLAFHDNKVEEAFELLNHSLLGDFNNIDILNALGDLNYLSDNMIQAIDFWEKSLTIKPSQVDILFNTALIFHQNNDYKKALELYSRLLAMNPNDVESLNNRGNVYRKLGIHDKAADDYESALEKGFKTFEVFYNLAISFDELHLYENAIYSYASALSLNSNVPEIYLNFANSLTVLGRYEESLKLINQGAFIGTALDQAKLINTKGIVFLHQYRWSEALECFDRAIEIDKDYAEAHNNKACIFMYRNTSQSEEFFISALKIKPDYIDAKFNLATFYLSNGRYEEGWKAYECRYNLLKLKKIKSPHWTGEEEVKNKIVYIYPEQGFGDFIQFCRYLPILEAMGAKIWLEVPKPLECVVRTLNCKFELVENIKEGFDFHCPIMSLPLALKTNIKNIPAPKKYLYADPEKIIGWGKKLGSRKRLRIGVVWQGGTRKNDPRSWGVNKKRNININLLKELFIQDIDIFSLQKGDGAEKELRVFNKENTHLKIHDYTDMLLDFSDTAALIENLDLIITVDTAVAHLSASLGKETWILNRFDTCWRWFLDHRTSSPWYPTVRIFTQKEPGQWEGVVSEVVIELKNYILNNMKKFY</sequence>
<dbReference type="PANTHER" id="PTHR44943">
    <property type="entry name" value="CELLULOSE SYNTHASE OPERON PROTEIN C"/>
    <property type="match status" value="1"/>
</dbReference>
<protein>
    <submittedName>
        <fullName evidence="5">Tetratricopeptide repeat protein</fullName>
    </submittedName>
</protein>
<accession>A0AAX1EZY6</accession>
<dbReference type="GeneID" id="66285171"/>
<keyword evidence="1" id="KW-0677">Repeat</keyword>
<dbReference type="SMART" id="SM00028">
    <property type="entry name" value="TPR"/>
    <property type="match status" value="7"/>
</dbReference>